<name>A0A6J5N5R4_9CAUD</name>
<accession>A0A6J5N5R4</accession>
<gene>
    <name evidence="1" type="ORF">UFOVP649_34</name>
</gene>
<protein>
    <submittedName>
        <fullName evidence="1">Uncharacterized protein</fullName>
    </submittedName>
</protein>
<organism evidence="1">
    <name type="scientific">uncultured Caudovirales phage</name>
    <dbReference type="NCBI Taxonomy" id="2100421"/>
    <lineage>
        <taxon>Viruses</taxon>
        <taxon>Duplodnaviria</taxon>
        <taxon>Heunggongvirae</taxon>
        <taxon>Uroviricota</taxon>
        <taxon>Caudoviricetes</taxon>
        <taxon>Peduoviridae</taxon>
        <taxon>Maltschvirus</taxon>
        <taxon>Maltschvirus maltsch</taxon>
    </lineage>
</organism>
<evidence type="ECO:0000313" key="1">
    <source>
        <dbReference type="EMBL" id="CAB4154840.1"/>
    </source>
</evidence>
<reference evidence="1" key="1">
    <citation type="submission" date="2020-04" db="EMBL/GenBank/DDBJ databases">
        <authorList>
            <person name="Chiriac C."/>
            <person name="Salcher M."/>
            <person name="Ghai R."/>
            <person name="Kavagutti S V."/>
        </authorList>
    </citation>
    <scope>NUCLEOTIDE SEQUENCE</scope>
</reference>
<dbReference type="EMBL" id="LR796624">
    <property type="protein sequence ID" value="CAB4154840.1"/>
    <property type="molecule type" value="Genomic_DNA"/>
</dbReference>
<proteinExistence type="predicted"/>
<sequence length="67" mass="8386">MAHFRIVQRPSYCDPTRARFDVQEKVLWWWELIDFEWTIEEAEQLLLKIRGQRNNRVETKVIKEYYL</sequence>